<evidence type="ECO:0000256" key="1">
    <source>
        <dbReference type="SAM" id="MobiDB-lite"/>
    </source>
</evidence>
<dbReference type="InterPro" id="IPR024079">
    <property type="entry name" value="MetalloPept_cat_dom_sf"/>
</dbReference>
<sequence>MLVSRGLPLLAAVLSLPLLATPAAAADPHPVPRPLGAPVDASRAATAARTALAADPMTAAVTLRTADPGAVRADADRLDLDLDGREPVRLRRDWTAPTADGGLVWAGRVGAGDDAVTLVRRADGITGSVRVGAELYRIQPVPGVGHAAIRVNEDARPPDHPVGAPDAEPGGVDLAPQHAAAAPNTTIRVMVAASKDAIAAHTGDFKSLVELAVAETNQSYRNGDIAIDLELAGYVPTDYADTGGVSRDLNALKGKNDGKLDDLHAKRDELRADVVALITEKGDACGVAPGLDVQADAAFVVATRKCATGYYTFGHEIGHLQGASHDKAQGTNNKYAYGHGYQRDGQWRTIMSYECPKKCKRIQHWSNPRKQYEGQALGTAAAEDNARVLNQTAARIGAFRP</sequence>
<dbReference type="SUPFAM" id="SSF55486">
    <property type="entry name" value="Metalloproteases ('zincins'), catalytic domain"/>
    <property type="match status" value="1"/>
</dbReference>
<evidence type="ECO:0000313" key="3">
    <source>
        <dbReference type="EMBL" id="GGK07128.1"/>
    </source>
</evidence>
<reference evidence="3" key="2">
    <citation type="submission" date="2020-09" db="EMBL/GenBank/DDBJ databases">
        <authorList>
            <person name="Sun Q."/>
            <person name="Ohkuma M."/>
        </authorList>
    </citation>
    <scope>NUCLEOTIDE SEQUENCE</scope>
    <source>
        <strain evidence="3">JCM 3090</strain>
    </source>
</reference>
<feature type="signal peptide" evidence="2">
    <location>
        <begin position="1"/>
        <end position="25"/>
    </location>
</feature>
<accession>A0A8J3BFM3</accession>
<evidence type="ECO:0000313" key="4">
    <source>
        <dbReference type="Proteomes" id="UP000649739"/>
    </source>
</evidence>
<feature type="region of interest" description="Disordered" evidence="1">
    <location>
        <begin position="153"/>
        <end position="172"/>
    </location>
</feature>
<comment type="caution">
    <text evidence="3">The sequence shown here is derived from an EMBL/GenBank/DDBJ whole genome shotgun (WGS) entry which is preliminary data.</text>
</comment>
<dbReference type="RefSeq" id="WP_189171850.1">
    <property type="nucleotide sequence ID" value="NZ_BMQB01000011.1"/>
</dbReference>
<feature type="chain" id="PRO_5035217331" evidence="2">
    <location>
        <begin position="26"/>
        <end position="401"/>
    </location>
</feature>
<keyword evidence="4" id="KW-1185">Reference proteome</keyword>
<proteinExistence type="predicted"/>
<dbReference type="Pfam" id="PF13688">
    <property type="entry name" value="Reprolysin_5"/>
    <property type="match status" value="1"/>
</dbReference>
<evidence type="ECO:0000256" key="2">
    <source>
        <dbReference type="SAM" id="SignalP"/>
    </source>
</evidence>
<keyword evidence="2" id="KW-0732">Signal</keyword>
<dbReference type="Proteomes" id="UP000649739">
    <property type="component" value="Unassembled WGS sequence"/>
</dbReference>
<name>A0A8J3BFM3_9ACTN</name>
<protein>
    <submittedName>
        <fullName evidence="3">Peptidyl-Asp metalloendopeptidase</fullName>
    </submittedName>
</protein>
<gene>
    <name evidence="3" type="ORF">GCM10010123_41180</name>
</gene>
<dbReference type="AlphaFoldDB" id="A0A8J3BFM3"/>
<organism evidence="3 4">
    <name type="scientific">Pilimelia anulata</name>
    <dbReference type="NCBI Taxonomy" id="53371"/>
    <lineage>
        <taxon>Bacteria</taxon>
        <taxon>Bacillati</taxon>
        <taxon>Actinomycetota</taxon>
        <taxon>Actinomycetes</taxon>
        <taxon>Micromonosporales</taxon>
        <taxon>Micromonosporaceae</taxon>
        <taxon>Pilimelia</taxon>
    </lineage>
</organism>
<reference evidence="3" key="1">
    <citation type="journal article" date="2014" name="Int. J. Syst. Evol. Microbiol.">
        <title>Complete genome sequence of Corynebacterium casei LMG S-19264T (=DSM 44701T), isolated from a smear-ripened cheese.</title>
        <authorList>
            <consortium name="US DOE Joint Genome Institute (JGI-PGF)"/>
            <person name="Walter F."/>
            <person name="Albersmeier A."/>
            <person name="Kalinowski J."/>
            <person name="Ruckert C."/>
        </authorList>
    </citation>
    <scope>NUCLEOTIDE SEQUENCE</scope>
    <source>
        <strain evidence="3">JCM 3090</strain>
    </source>
</reference>
<dbReference type="EMBL" id="BMQB01000011">
    <property type="protein sequence ID" value="GGK07128.1"/>
    <property type="molecule type" value="Genomic_DNA"/>
</dbReference>
<dbReference type="Gene3D" id="3.40.390.10">
    <property type="entry name" value="Collagenase (Catalytic Domain)"/>
    <property type="match status" value="1"/>
</dbReference>
<dbReference type="GO" id="GO:0008237">
    <property type="term" value="F:metallopeptidase activity"/>
    <property type="evidence" value="ECO:0007669"/>
    <property type="project" value="InterPro"/>
</dbReference>